<evidence type="ECO:0000313" key="3">
    <source>
        <dbReference type="Proteomes" id="UP001174694"/>
    </source>
</evidence>
<sequence length="301" mass="33895">MAAYDADSNSHWPEATSVGDLENSMNGLNIAGTSSTPTPDQTAAYFYPDQAGSYAYDEYPAGSSYTSEGTSPLSPASGWSSSPTDGLSMAQSFTTVGSADSNYTFASQVETRPGQPSSHRWLPCEFHYLKRCNVRFSAEDVERWIEHIAGHMHHRFPEHTMCWFCDDFEFPASEFLGDTRDAFSKRMCHIRDHLVEEGRKVTDIRPDFPLLKHLYEQGIVTEEEYQYYTSFTENPFAFPAAEDEGGSGSEAGPAIAEVSSRRDREKRRKGKEAQRPRPDGHKYHSHTKKEKEHHKGRKSGK</sequence>
<feature type="compositionally biased region" description="Basic residues" evidence="1">
    <location>
        <begin position="283"/>
        <end position="301"/>
    </location>
</feature>
<gene>
    <name evidence="2" type="ORF">NKR23_g7571</name>
</gene>
<proteinExistence type="predicted"/>
<evidence type="ECO:0000256" key="1">
    <source>
        <dbReference type="SAM" id="MobiDB-lite"/>
    </source>
</evidence>
<evidence type="ECO:0000313" key="2">
    <source>
        <dbReference type="EMBL" id="KAJ9141972.1"/>
    </source>
</evidence>
<keyword evidence="3" id="KW-1185">Reference proteome</keyword>
<accession>A0AA38VMJ3</accession>
<organism evidence="2 3">
    <name type="scientific">Pleurostoma richardsiae</name>
    <dbReference type="NCBI Taxonomy" id="41990"/>
    <lineage>
        <taxon>Eukaryota</taxon>
        <taxon>Fungi</taxon>
        <taxon>Dikarya</taxon>
        <taxon>Ascomycota</taxon>
        <taxon>Pezizomycotina</taxon>
        <taxon>Sordariomycetes</taxon>
        <taxon>Sordariomycetidae</taxon>
        <taxon>Calosphaeriales</taxon>
        <taxon>Pleurostomataceae</taxon>
        <taxon>Pleurostoma</taxon>
    </lineage>
</organism>
<feature type="region of interest" description="Disordered" evidence="1">
    <location>
        <begin position="238"/>
        <end position="301"/>
    </location>
</feature>
<name>A0AA38VMJ3_9PEZI</name>
<feature type="compositionally biased region" description="Polar residues" evidence="1">
    <location>
        <begin position="23"/>
        <end position="41"/>
    </location>
</feature>
<dbReference type="AlphaFoldDB" id="A0AA38VMJ3"/>
<protein>
    <submittedName>
        <fullName evidence="2">Uncharacterized protein</fullName>
    </submittedName>
</protein>
<dbReference type="EMBL" id="JANBVO010000024">
    <property type="protein sequence ID" value="KAJ9141972.1"/>
    <property type="molecule type" value="Genomic_DNA"/>
</dbReference>
<reference evidence="2" key="1">
    <citation type="submission" date="2022-07" db="EMBL/GenBank/DDBJ databases">
        <title>Fungi with potential for degradation of polypropylene.</title>
        <authorList>
            <person name="Gostincar C."/>
        </authorList>
    </citation>
    <scope>NUCLEOTIDE SEQUENCE</scope>
    <source>
        <strain evidence="2">EXF-13308</strain>
    </source>
</reference>
<comment type="caution">
    <text evidence="2">The sequence shown here is derived from an EMBL/GenBank/DDBJ whole genome shotgun (WGS) entry which is preliminary data.</text>
</comment>
<feature type="compositionally biased region" description="Basic and acidic residues" evidence="1">
    <location>
        <begin position="271"/>
        <end position="282"/>
    </location>
</feature>
<dbReference type="Proteomes" id="UP001174694">
    <property type="component" value="Unassembled WGS sequence"/>
</dbReference>
<feature type="region of interest" description="Disordered" evidence="1">
    <location>
        <begin position="1"/>
        <end position="44"/>
    </location>
</feature>